<protein>
    <recommendedName>
        <fullName evidence="4">Serine hydrolase</fullName>
    </recommendedName>
</protein>
<sequence>MLSLNCQTRPKYPRRARRRFPALGVSLALILTVATAAIPIVWAQGATASSEDEERPLSATIVTAPAADEEEPVPAPKPDVREPDEFGGDLPELEPTEVDYEENWDGAQATFINLETGEITGTATQRFARPALSLIKLYLANYVLDHGKPQEATSALEMVRDSSDRTAEKLFRKYPDAIDHVAEEYGLSSTKSGDRWGVSRTSTYDVAMFIAALRQDNPAHPILLAMATADSVAADGYAQDFGTVELDGEIGSKWAWSDARDLHASVSYGDGWVAAAAVNGTADELTEFVDAQLAGKMD</sequence>
<evidence type="ECO:0000256" key="1">
    <source>
        <dbReference type="SAM" id="MobiDB-lite"/>
    </source>
</evidence>
<dbReference type="Gene3D" id="3.40.710.10">
    <property type="entry name" value="DD-peptidase/beta-lactamase superfamily"/>
    <property type="match status" value="1"/>
</dbReference>
<feature type="region of interest" description="Disordered" evidence="1">
    <location>
        <begin position="63"/>
        <end position="89"/>
    </location>
</feature>
<evidence type="ECO:0000313" key="2">
    <source>
        <dbReference type="EMBL" id="PWC02040.1"/>
    </source>
</evidence>
<keyword evidence="3" id="KW-1185">Reference proteome</keyword>
<dbReference type="InterPro" id="IPR012338">
    <property type="entry name" value="Beta-lactam/transpept-like"/>
</dbReference>
<dbReference type="SUPFAM" id="SSF56601">
    <property type="entry name" value="beta-lactamase/transpeptidase-like"/>
    <property type="match status" value="1"/>
</dbReference>
<reference evidence="3" key="1">
    <citation type="submission" date="2018-04" db="EMBL/GenBank/DDBJ databases">
        <authorList>
            <person name="Liu S."/>
            <person name="Wang Z."/>
            <person name="Li J."/>
        </authorList>
    </citation>
    <scope>NUCLEOTIDE SEQUENCE [LARGE SCALE GENOMIC DNA]</scope>
    <source>
        <strain evidence="3">2189</strain>
    </source>
</reference>
<dbReference type="EMBL" id="QEEZ01000006">
    <property type="protein sequence ID" value="PWC02040.1"/>
    <property type="molecule type" value="Genomic_DNA"/>
</dbReference>
<organism evidence="2 3">
    <name type="scientific">Corynebacterium yudongzhengii</name>
    <dbReference type="NCBI Taxonomy" id="2080740"/>
    <lineage>
        <taxon>Bacteria</taxon>
        <taxon>Bacillati</taxon>
        <taxon>Actinomycetota</taxon>
        <taxon>Actinomycetes</taxon>
        <taxon>Mycobacteriales</taxon>
        <taxon>Corynebacteriaceae</taxon>
        <taxon>Corynebacterium</taxon>
    </lineage>
</organism>
<accession>A0A2U1T7Q8</accession>
<gene>
    <name evidence="2" type="ORF">DF222_04150</name>
</gene>
<evidence type="ECO:0000313" key="3">
    <source>
        <dbReference type="Proteomes" id="UP000244989"/>
    </source>
</evidence>
<dbReference type="OrthoDB" id="4535618at2"/>
<dbReference type="Proteomes" id="UP000244989">
    <property type="component" value="Unassembled WGS sequence"/>
</dbReference>
<name>A0A2U1T7Q8_9CORY</name>
<dbReference type="AlphaFoldDB" id="A0A2U1T7Q8"/>
<comment type="caution">
    <text evidence="2">The sequence shown here is derived from an EMBL/GenBank/DDBJ whole genome shotgun (WGS) entry which is preliminary data.</text>
</comment>
<proteinExistence type="predicted"/>
<evidence type="ECO:0008006" key="4">
    <source>
        <dbReference type="Google" id="ProtNLM"/>
    </source>
</evidence>
<dbReference type="KEGG" id="cyz:C3B44_08225"/>